<accession>A0A5C6G9U9</accession>
<feature type="region of interest" description="Disordered" evidence="1">
    <location>
        <begin position="243"/>
        <end position="267"/>
    </location>
</feature>
<dbReference type="EMBL" id="SBHS01000014">
    <property type="protein sequence ID" value="TWU73867.1"/>
    <property type="molecule type" value="Genomic_DNA"/>
</dbReference>
<feature type="region of interest" description="Disordered" evidence="1">
    <location>
        <begin position="888"/>
        <end position="908"/>
    </location>
</feature>
<feature type="region of interest" description="Disordered" evidence="1">
    <location>
        <begin position="543"/>
        <end position="641"/>
    </location>
</feature>
<feature type="region of interest" description="Disordered" evidence="1">
    <location>
        <begin position="322"/>
        <end position="352"/>
    </location>
</feature>
<proteinExistence type="predicted"/>
<sequence>MSTELNEIWGNDTVYSGSFCPPEHVLYEGSEDDEYESPATRRRRYDEAGKRFLEGTAPVLLSAALRGPFDRCTGFVNPWMSSRDRGISCSPSPPSRPIEKAVSQKIRSMHKLKQEHTLQAPSVDCHLPSPESLKQAPYTQHPYLKADELEKVDKWREQVDPAASAKQDFWVHDTTDAPTSIKRRRVSGSEWLKKVSVKKQRSAMTLEWPHRQVQEDGEVDELMTDIPSSSFVSIRRVISPTKWRSPRNATRRTSGKGLVESDDDLSPNKAAAATLSSPVSLRNDLMVSPLKTNQPQNHVISSVGTQTTLSRLQPINLLDNSSHTESVQQENQPGEGHSAKSQDAKEESSDDSIDTISETHHNAEFQLKTLSNEADDFPDIRFQVPRLNVSRACEDAPVKAIDDQHGSEGYELVPSPPALDVKSECKPQSATHKAGLDNRVQDVFFMQSESRSVEQCAFHSSTQAHAESLHDTTPDDSPVTGLEMLMTQSRECNVVDIESINNSVAPESSANLTVKDDHDFEMNAKHDSGDKGTTVQKTLSLCDNEPDPLRNTNHSLAPGDMTEGSGKRDCMTLNSRKMSSTNDEERGSEPCKLGTPAAPRQTGSVKDASEFRLKSALNRSVPSSPWSKLTRLAGSTAPSPSAVFSKYNTAMNACTDQLEERPGAQHSWARPGSVSSPRYDEPTNEQGHLHESDQIQQRFSSSQGKTPCMSPEVEDHRVPESQQSPWVDSDHMLLSKSALGTPSPNVSGVKPVMIEGEKTAAVSTPDMQSPWAQNTSPIATIFRPLSSSSSGSVVQTLFVKPSLPRSGTPEPQFCVKSFSSFMSPSPDRNRGDYGPPSTFRPSCRGSKGSLPSSLKTCWSQQRSDLHVSWAASLVEFEKTPPSQKDVCATRHIPKRQSSPPPETPVGEEQGAYDTKFAKHFAAVANRKDGHSQPIIPTESQQLRSPGPFAMAETFMAADTNARCVGPKNGDNAALSEPFISRRASEEPMDVVEDMVREMGDFWDTWNIDAELDQARNGASDGTASVIGK</sequence>
<feature type="region of interest" description="Disordered" evidence="1">
    <location>
        <begin position="660"/>
        <end position="713"/>
    </location>
</feature>
<evidence type="ECO:0000313" key="2">
    <source>
        <dbReference type="EMBL" id="TWU73867.1"/>
    </source>
</evidence>
<feature type="region of interest" description="Disordered" evidence="1">
    <location>
        <begin position="818"/>
        <end position="850"/>
    </location>
</feature>
<evidence type="ECO:0000313" key="3">
    <source>
        <dbReference type="Proteomes" id="UP000317257"/>
    </source>
</evidence>
<dbReference type="AlphaFoldDB" id="A0A5C6G9U9"/>
<reference evidence="3" key="1">
    <citation type="submission" date="2018-12" db="EMBL/GenBank/DDBJ databases">
        <title>The complete genome of Metarhizium rileyi, a key fungal pathogen of Lepidoptera.</title>
        <authorList>
            <person name="Binneck E."/>
            <person name="Lastra C.C.L."/>
            <person name="Sosa-Gomez D.R."/>
        </authorList>
    </citation>
    <scope>NUCLEOTIDE SEQUENCE [LARGE SCALE GENOMIC DNA]</scope>
    <source>
        <strain evidence="3">Cep018-CH2</strain>
    </source>
</reference>
<organism evidence="2 3">
    <name type="scientific">Metarhizium rileyi (strain RCEF 4871)</name>
    <name type="common">Nomuraea rileyi</name>
    <dbReference type="NCBI Taxonomy" id="1649241"/>
    <lineage>
        <taxon>Eukaryota</taxon>
        <taxon>Fungi</taxon>
        <taxon>Dikarya</taxon>
        <taxon>Ascomycota</taxon>
        <taxon>Pezizomycotina</taxon>
        <taxon>Sordariomycetes</taxon>
        <taxon>Hypocreomycetidae</taxon>
        <taxon>Hypocreales</taxon>
        <taxon>Clavicipitaceae</taxon>
        <taxon>Metarhizium</taxon>
    </lineage>
</organism>
<feature type="compositionally biased region" description="Polar residues" evidence="1">
    <location>
        <begin position="694"/>
        <end position="705"/>
    </location>
</feature>
<feature type="compositionally biased region" description="Basic and acidic residues" evidence="1">
    <location>
        <begin position="337"/>
        <end position="347"/>
    </location>
</feature>
<gene>
    <name evidence="2" type="ORF">ED733_001261</name>
</gene>
<feature type="compositionally biased region" description="Polar residues" evidence="1">
    <location>
        <begin position="322"/>
        <end position="332"/>
    </location>
</feature>
<evidence type="ECO:0008006" key="4">
    <source>
        <dbReference type="Google" id="ProtNLM"/>
    </source>
</evidence>
<feature type="compositionally biased region" description="Polar residues" evidence="1">
    <location>
        <begin position="617"/>
        <end position="627"/>
    </location>
</feature>
<name>A0A5C6G9U9_METRR</name>
<evidence type="ECO:0000256" key="1">
    <source>
        <dbReference type="SAM" id="MobiDB-lite"/>
    </source>
</evidence>
<comment type="caution">
    <text evidence="2">The sequence shown here is derived from an EMBL/GenBank/DDBJ whole genome shotgun (WGS) entry which is preliminary data.</text>
</comment>
<feature type="compositionally biased region" description="Polar residues" evidence="1">
    <location>
        <begin position="572"/>
        <end position="581"/>
    </location>
</feature>
<protein>
    <recommendedName>
        <fullName evidence="4">Protamine P1</fullName>
    </recommendedName>
</protein>
<dbReference type="Proteomes" id="UP000317257">
    <property type="component" value="Unassembled WGS sequence"/>
</dbReference>